<accession>A0ABY5Y0N8</accession>
<dbReference type="PANTHER" id="PTHR43179:SF12">
    <property type="entry name" value="GALACTOFURANOSYLTRANSFERASE GLFT2"/>
    <property type="match status" value="1"/>
</dbReference>
<evidence type="ECO:0000256" key="3">
    <source>
        <dbReference type="ARBA" id="ARBA00022679"/>
    </source>
</evidence>
<evidence type="ECO:0000313" key="6">
    <source>
        <dbReference type="Proteomes" id="UP001058120"/>
    </source>
</evidence>
<evidence type="ECO:0000256" key="2">
    <source>
        <dbReference type="ARBA" id="ARBA00022676"/>
    </source>
</evidence>
<name>A0ABY5Y0N8_9BACT</name>
<keyword evidence="3" id="KW-0808">Transferase</keyword>
<evidence type="ECO:0000256" key="1">
    <source>
        <dbReference type="ARBA" id="ARBA00006739"/>
    </source>
</evidence>
<feature type="domain" description="Glycosyltransferase 2-like" evidence="4">
    <location>
        <begin position="5"/>
        <end position="183"/>
    </location>
</feature>
<dbReference type="Pfam" id="PF00535">
    <property type="entry name" value="Glycos_transf_2"/>
    <property type="match status" value="1"/>
</dbReference>
<gene>
    <name evidence="5" type="ORF">JBF11_09200</name>
</gene>
<keyword evidence="6" id="KW-1185">Reference proteome</keyword>
<dbReference type="InterPro" id="IPR029044">
    <property type="entry name" value="Nucleotide-diphossugar_trans"/>
</dbReference>
<keyword evidence="2" id="KW-0328">Glycosyltransferase</keyword>
<comment type="similarity">
    <text evidence="1">Belongs to the glycosyltransferase 2 family.</text>
</comment>
<organism evidence="5 6">
    <name type="scientific">Taurinivorans muris</name>
    <dbReference type="NCBI Taxonomy" id="2787751"/>
    <lineage>
        <taxon>Bacteria</taxon>
        <taxon>Pseudomonadati</taxon>
        <taxon>Thermodesulfobacteriota</taxon>
        <taxon>Desulfovibrionia</taxon>
        <taxon>Desulfovibrionales</taxon>
        <taxon>Desulfovibrionaceae</taxon>
        <taxon>Taurinivorans</taxon>
    </lineage>
</organism>
<dbReference type="SUPFAM" id="SSF53448">
    <property type="entry name" value="Nucleotide-diphospho-sugar transferases"/>
    <property type="match status" value="1"/>
</dbReference>
<protein>
    <submittedName>
        <fullName evidence="5">Glycosyltransferase</fullName>
    </submittedName>
</protein>
<dbReference type="PANTHER" id="PTHR43179">
    <property type="entry name" value="RHAMNOSYLTRANSFERASE WBBL"/>
    <property type="match status" value="1"/>
</dbReference>
<dbReference type="Gene3D" id="3.90.550.10">
    <property type="entry name" value="Spore Coat Polysaccharide Biosynthesis Protein SpsA, Chain A"/>
    <property type="match status" value="1"/>
</dbReference>
<dbReference type="RefSeq" id="WP_334315190.1">
    <property type="nucleotide sequence ID" value="NZ_CP065938.1"/>
</dbReference>
<proteinExistence type="inferred from homology"/>
<evidence type="ECO:0000259" key="4">
    <source>
        <dbReference type="Pfam" id="PF00535"/>
    </source>
</evidence>
<dbReference type="Proteomes" id="UP001058120">
    <property type="component" value="Chromosome"/>
</dbReference>
<sequence>MLIHSVVLTVYNAPFDVDLCLRSLASSLDFLQVELILVDDASKQETQKILDDFIAQYPQAVLVRHAENKGYLHSVNDGIRHAHGDIVTLLNSDTFIPAGFSDRILACFASSGQIGVASPVLSHGNPFSVPIAKRMKQEFNSGTLPVLMDVIDKKAKNIVPRYPDIVFPDGACFSIRRSCLEKVGNFREEYSPGYFEELDFCMRAHKNGFRCVFIENLYVYHKSHASFGKKRTSEYMARNKKRFYDDWGLEYKRLSALYPKKQHKKRVFCSFYSFGYYLFVESLLKVSRIIPVSSVRRKIRALYQ</sequence>
<dbReference type="EMBL" id="CP065938">
    <property type="protein sequence ID" value="UWX05605.1"/>
    <property type="molecule type" value="Genomic_DNA"/>
</dbReference>
<evidence type="ECO:0000313" key="5">
    <source>
        <dbReference type="EMBL" id="UWX05605.1"/>
    </source>
</evidence>
<reference evidence="5" key="1">
    <citation type="submission" date="2020-12" db="EMBL/GenBank/DDBJ databases">
        <title>Taurinivorans muris gen. nov., sp. nov., fundamental and realized metabolic niche of a ubiquitous sulfidogenic bacterium in the murine intestine.</title>
        <authorList>
            <person name="Ye H."/>
            <person name="Hanson B.T."/>
            <person name="Loy A."/>
        </authorList>
    </citation>
    <scope>NUCLEOTIDE SEQUENCE</scope>
    <source>
        <strain evidence="5">LT0009</strain>
    </source>
</reference>
<dbReference type="InterPro" id="IPR001173">
    <property type="entry name" value="Glyco_trans_2-like"/>
</dbReference>